<dbReference type="EMBL" id="QGKW02002228">
    <property type="protein sequence ID" value="KAF2537611.1"/>
    <property type="molecule type" value="Genomic_DNA"/>
</dbReference>
<sequence>MVHGPPPLSIVEWDGFGRIQWGRFNSWGQELKEAGGNFTLRTGSVTMGNGEHDTTLDLSEVWDGLQGSNCNDGTTTSLAQLLN</sequence>
<reference evidence="1" key="1">
    <citation type="submission" date="2019-12" db="EMBL/GenBank/DDBJ databases">
        <title>Genome sequencing and annotation of Brassica cretica.</title>
        <authorList>
            <person name="Studholme D.J."/>
            <person name="Sarris P.F."/>
        </authorList>
    </citation>
    <scope>NUCLEOTIDE SEQUENCE</scope>
    <source>
        <strain evidence="1">PFS-001/15</strain>
        <tissue evidence="1">Leaf</tissue>
    </source>
</reference>
<gene>
    <name evidence="1" type="ORF">F2Q68_00020494</name>
</gene>
<evidence type="ECO:0000313" key="2">
    <source>
        <dbReference type="Proteomes" id="UP000712281"/>
    </source>
</evidence>
<organism evidence="1 2">
    <name type="scientific">Brassica cretica</name>
    <name type="common">Mustard</name>
    <dbReference type="NCBI Taxonomy" id="69181"/>
    <lineage>
        <taxon>Eukaryota</taxon>
        <taxon>Viridiplantae</taxon>
        <taxon>Streptophyta</taxon>
        <taxon>Embryophyta</taxon>
        <taxon>Tracheophyta</taxon>
        <taxon>Spermatophyta</taxon>
        <taxon>Magnoliopsida</taxon>
        <taxon>eudicotyledons</taxon>
        <taxon>Gunneridae</taxon>
        <taxon>Pentapetalae</taxon>
        <taxon>rosids</taxon>
        <taxon>malvids</taxon>
        <taxon>Brassicales</taxon>
        <taxon>Brassicaceae</taxon>
        <taxon>Brassiceae</taxon>
        <taxon>Brassica</taxon>
    </lineage>
</organism>
<dbReference type="Proteomes" id="UP000712281">
    <property type="component" value="Unassembled WGS sequence"/>
</dbReference>
<protein>
    <submittedName>
        <fullName evidence="1">Uncharacterized protein</fullName>
    </submittedName>
</protein>
<dbReference type="AlphaFoldDB" id="A0A8S9FWR8"/>
<name>A0A8S9FWR8_BRACR</name>
<accession>A0A8S9FWR8</accession>
<comment type="caution">
    <text evidence="1">The sequence shown here is derived from an EMBL/GenBank/DDBJ whole genome shotgun (WGS) entry which is preliminary data.</text>
</comment>
<evidence type="ECO:0000313" key="1">
    <source>
        <dbReference type="EMBL" id="KAF2537611.1"/>
    </source>
</evidence>
<proteinExistence type="predicted"/>